<evidence type="ECO:0000313" key="5">
    <source>
        <dbReference type="EMBL" id="KAL1879160.1"/>
    </source>
</evidence>
<accession>A0ABR3XT30</accession>
<feature type="compositionally biased region" description="Basic and acidic residues" evidence="4">
    <location>
        <begin position="566"/>
        <end position="577"/>
    </location>
</feature>
<gene>
    <name evidence="5" type="ORF">Daus18300_001739</name>
</gene>
<feature type="region of interest" description="Disordered" evidence="4">
    <location>
        <begin position="561"/>
        <end position="582"/>
    </location>
</feature>
<dbReference type="PANTHER" id="PTHR15157">
    <property type="entry name" value="UV RADIATION RESISTANCE-ASSOCIATED GENE PROTEIN"/>
    <property type="match status" value="1"/>
</dbReference>
<organism evidence="5 6">
    <name type="scientific">Diaporthe australafricana</name>
    <dbReference type="NCBI Taxonomy" id="127596"/>
    <lineage>
        <taxon>Eukaryota</taxon>
        <taxon>Fungi</taxon>
        <taxon>Dikarya</taxon>
        <taxon>Ascomycota</taxon>
        <taxon>Pezizomycotina</taxon>
        <taxon>Sordariomycetes</taxon>
        <taxon>Sordariomycetidae</taxon>
        <taxon>Diaporthales</taxon>
        <taxon>Diaporthaceae</taxon>
        <taxon>Diaporthe</taxon>
    </lineage>
</organism>
<evidence type="ECO:0000256" key="2">
    <source>
        <dbReference type="ARBA" id="ARBA00013807"/>
    </source>
</evidence>
<evidence type="ECO:0000256" key="4">
    <source>
        <dbReference type="SAM" id="MobiDB-lite"/>
    </source>
</evidence>
<dbReference type="InterPro" id="IPR018791">
    <property type="entry name" value="UV_resistance/autophagy_Atg14"/>
</dbReference>
<dbReference type="Proteomes" id="UP001583177">
    <property type="component" value="Unassembled WGS sequence"/>
</dbReference>
<keyword evidence="6" id="KW-1185">Reference proteome</keyword>
<comment type="similarity">
    <text evidence="1">Belongs to the ATG14 family.</text>
</comment>
<protein>
    <recommendedName>
        <fullName evidence="2">Autophagy-related protein 14</fullName>
    </recommendedName>
</protein>
<evidence type="ECO:0000313" key="6">
    <source>
        <dbReference type="Proteomes" id="UP001583177"/>
    </source>
</evidence>
<reference evidence="5 6" key="1">
    <citation type="journal article" date="2024" name="IMA Fungus">
        <title>IMA Genome - F19 : A genome assembly and annotation guide to empower mycologists, including annotated draft genome sequences of Ceratocystis pirilliformis, Diaporthe australafricana, Fusarium ophioides, Paecilomyces lecythidis, and Sporothrix stenoceras.</title>
        <authorList>
            <person name="Aylward J."/>
            <person name="Wilson A.M."/>
            <person name="Visagie C.M."/>
            <person name="Spraker J."/>
            <person name="Barnes I."/>
            <person name="Buitendag C."/>
            <person name="Ceriani C."/>
            <person name="Del Mar Angel L."/>
            <person name="du Plessis D."/>
            <person name="Fuchs T."/>
            <person name="Gasser K."/>
            <person name="Kramer D."/>
            <person name="Li W."/>
            <person name="Munsamy K."/>
            <person name="Piso A."/>
            <person name="Price J.L."/>
            <person name="Sonnekus B."/>
            <person name="Thomas C."/>
            <person name="van der Nest A."/>
            <person name="van Dijk A."/>
            <person name="van Heerden A."/>
            <person name="van Vuuren N."/>
            <person name="Yilmaz N."/>
            <person name="Duong T.A."/>
            <person name="van der Merwe N.A."/>
            <person name="Wingfield M.J."/>
            <person name="Wingfield B.D."/>
        </authorList>
    </citation>
    <scope>NUCLEOTIDE SEQUENCE [LARGE SCALE GENOMIC DNA]</scope>
    <source>
        <strain evidence="5 6">CMW 18300</strain>
    </source>
</reference>
<dbReference type="EMBL" id="JAWRVE010000010">
    <property type="protein sequence ID" value="KAL1879160.1"/>
    <property type="molecule type" value="Genomic_DNA"/>
</dbReference>
<comment type="caution">
    <text evidence="5">The sequence shown here is derived from an EMBL/GenBank/DDBJ whole genome shotgun (WGS) entry which is preliminary data.</text>
</comment>
<evidence type="ECO:0000256" key="3">
    <source>
        <dbReference type="ARBA" id="ARBA00023054"/>
    </source>
</evidence>
<dbReference type="PANTHER" id="PTHR15157:SF5">
    <property type="entry name" value="UV RADIATION RESISTANCE-ASSOCIATED GENE PROTEIN"/>
    <property type="match status" value="1"/>
</dbReference>
<dbReference type="Pfam" id="PF10186">
    <property type="entry name" value="ATG14"/>
    <property type="match status" value="1"/>
</dbReference>
<name>A0ABR3XT30_9PEZI</name>
<evidence type="ECO:0000256" key="1">
    <source>
        <dbReference type="ARBA" id="ARBA00009574"/>
    </source>
</evidence>
<sequence length="605" mass="68137">MAETTRPLLLPQNRRIRHLQGIYLRNLSFDRPRGKTTDDSAVKHSSDKTVSLRENVHLHHSASTETLRPLAARRRSTNLGSASPVTRQKRLELTIDSRVADSFFTLHTEDEEEPIYISETVERSVNFDFRFFELSRAVCWPTLRLSQVTIKVWAKRQGTWSLHLEELVDLRTLNFLGSTIGTHFPPNCLVFHLTDGVYTLELPQKTFPPRQGQPQPTSSYNALMRLSTLERSIQDALVTQETLKQQINDLIADTHDERLELGVAEDRLSLAEKYVSAEQKAVKHSSEQVEKMQASIADRREKMAQGRELMEKTNQDMDSALDKLSEDKDSSSKVKDDIRGQRRRICEDLNNIFRIEPVPDGKPLQFQIRGISLPNAEDYGGVVVSGADEDALSAALGHVALLTHHLQFYLGVALPYPITYCGSRSYITDDISIIQDSNRDFPLHLPRGGSAAQFRFDYGWFILNKNIETLCAAQGLKVMDIRHTLPNLKYLLYVCSAGTDELPERKKGGVRGLRAGIMRSRGVSLADDADSVMSSRRGSVDSDLPNSGRLVGDELKKKMTGLRGQVARDDEDSKVPEISDVGMPFEEDLSKLTLRTKGMREHVGK</sequence>
<proteinExistence type="inferred from homology"/>
<keyword evidence="3" id="KW-0175">Coiled coil</keyword>